<dbReference type="KEGG" id="cha:CHAB381_0499"/>
<organism evidence="1 2">
    <name type="scientific">Campylobacter hominis (strain ATCC BAA-381 / DSM 21671 / CCUG 45161 / LMG 19568 / NCTC 13146 / CH001A)</name>
    <dbReference type="NCBI Taxonomy" id="360107"/>
    <lineage>
        <taxon>Bacteria</taxon>
        <taxon>Pseudomonadati</taxon>
        <taxon>Campylobacterota</taxon>
        <taxon>Epsilonproteobacteria</taxon>
        <taxon>Campylobacterales</taxon>
        <taxon>Campylobacteraceae</taxon>
        <taxon>Campylobacter</taxon>
    </lineage>
</organism>
<sequence>MSEEGILISLGYSANDATLKQLRGILSKCDFEDNELDRIITLNDKLKIYNAYVAMSNTHDFFKIKYDATGKMQKKAVLDLIFSWSEKFQLKIKKVENKETYYITGRM</sequence>
<dbReference type="OrthoDB" id="5357605at2"/>
<keyword evidence="2" id="KW-1185">Reference proteome</keyword>
<dbReference type="STRING" id="360107.CHAB381_0499"/>
<gene>
    <name evidence="1" type="ordered locus">CHAB381_0499</name>
</gene>
<proteinExistence type="predicted"/>
<reference evidence="2" key="1">
    <citation type="submission" date="2007-07" db="EMBL/GenBank/DDBJ databases">
        <title>Complete genome sequence of Campylobacter hominis ATCC BAA-381, a commensal isolated from the human gastrointestinal tract.</title>
        <authorList>
            <person name="Fouts D.E."/>
            <person name="Mongodin E.F."/>
            <person name="Puiu D."/>
            <person name="Sebastian Y."/>
            <person name="Miller W.G."/>
            <person name="Mandrell R.E."/>
            <person name="Nelson K.E."/>
        </authorList>
    </citation>
    <scope>NUCLEOTIDE SEQUENCE [LARGE SCALE GENOMIC DNA]</scope>
    <source>
        <strain evidence="2">ATCC BAA-381 / LMG 19568 / NCTC 13146 / CH001A</strain>
    </source>
</reference>
<accession>A7I0P6</accession>
<name>A7I0P6_CAMHC</name>
<dbReference type="RefSeq" id="WP_012108372.1">
    <property type="nucleotide sequence ID" value="NC_009714.1"/>
</dbReference>
<dbReference type="eggNOG" id="ENOG5032JEK">
    <property type="taxonomic scope" value="Bacteria"/>
</dbReference>
<protein>
    <recommendedName>
        <fullName evidence="3">Type II secretion system protein</fullName>
    </recommendedName>
</protein>
<evidence type="ECO:0000313" key="2">
    <source>
        <dbReference type="Proteomes" id="UP000002407"/>
    </source>
</evidence>
<dbReference type="Proteomes" id="UP000002407">
    <property type="component" value="Chromosome"/>
</dbReference>
<dbReference type="AlphaFoldDB" id="A7I0P6"/>
<dbReference type="HOGENOM" id="CLU_171587_0_0_7"/>
<evidence type="ECO:0000313" key="1">
    <source>
        <dbReference type="EMBL" id="ABS51845.1"/>
    </source>
</evidence>
<evidence type="ECO:0008006" key="3">
    <source>
        <dbReference type="Google" id="ProtNLM"/>
    </source>
</evidence>
<dbReference type="EMBL" id="CP000776">
    <property type="protein sequence ID" value="ABS51845.1"/>
    <property type="molecule type" value="Genomic_DNA"/>
</dbReference>